<keyword evidence="3" id="KW-1185">Reference proteome</keyword>
<name>A0AAG5CUP5_ANOAO</name>
<evidence type="ECO:0000313" key="3">
    <source>
        <dbReference type="Proteomes" id="UP000075880"/>
    </source>
</evidence>
<evidence type="ECO:0000313" key="2">
    <source>
        <dbReference type="EnsemblMetazoa" id="ENSAATROPP002582"/>
    </source>
</evidence>
<protein>
    <submittedName>
        <fullName evidence="2">Uncharacterized protein</fullName>
    </submittedName>
</protein>
<feature type="region of interest" description="Disordered" evidence="1">
    <location>
        <begin position="63"/>
        <end position="82"/>
    </location>
</feature>
<organism evidence="2 3">
    <name type="scientific">Anopheles atroparvus</name>
    <name type="common">European mosquito</name>
    <dbReference type="NCBI Taxonomy" id="41427"/>
    <lineage>
        <taxon>Eukaryota</taxon>
        <taxon>Metazoa</taxon>
        <taxon>Ecdysozoa</taxon>
        <taxon>Arthropoda</taxon>
        <taxon>Hexapoda</taxon>
        <taxon>Insecta</taxon>
        <taxon>Pterygota</taxon>
        <taxon>Neoptera</taxon>
        <taxon>Endopterygota</taxon>
        <taxon>Diptera</taxon>
        <taxon>Nematocera</taxon>
        <taxon>Culicoidea</taxon>
        <taxon>Culicidae</taxon>
        <taxon>Anophelinae</taxon>
        <taxon>Anopheles</taxon>
    </lineage>
</organism>
<dbReference type="EnsemblMetazoa" id="ENSAATROPT002687">
    <property type="protein sequence ID" value="ENSAATROPP002582"/>
    <property type="gene ID" value="ENSAATROPG002128"/>
</dbReference>
<evidence type="ECO:0000256" key="1">
    <source>
        <dbReference type="SAM" id="MobiDB-lite"/>
    </source>
</evidence>
<reference evidence="2" key="1">
    <citation type="submission" date="2024-04" db="UniProtKB">
        <authorList>
            <consortium name="EnsemblMetazoa"/>
        </authorList>
    </citation>
    <scope>IDENTIFICATION</scope>
    <source>
        <strain evidence="2">EBRO</strain>
    </source>
</reference>
<accession>A0AAG5CUP5</accession>
<dbReference type="AlphaFoldDB" id="A0AAG5CUP5"/>
<proteinExistence type="predicted"/>
<dbReference type="Proteomes" id="UP000075880">
    <property type="component" value="Unassembled WGS sequence"/>
</dbReference>
<sequence length="104" mass="11668">MCFTSPASASGATKRRFARTVEKPSNLCSAEPSNNRTMGNAVVRSTFRLHISLHSAEEKTDFQAIRSNNNPEGSRMPYKQTTEQGSEHSLFFSFENCTQKLYTL</sequence>